<evidence type="ECO:0000313" key="2">
    <source>
        <dbReference type="Proteomes" id="UP000028569"/>
    </source>
</evidence>
<dbReference type="OrthoDB" id="9758923at2"/>
<dbReference type="PANTHER" id="PTHR43301:SF3">
    <property type="entry name" value="ARABINAN ENDO-1,5-ALPHA-L-ARABINOSIDASE A-RELATED"/>
    <property type="match status" value="1"/>
</dbReference>
<keyword evidence="1" id="KW-0624">Polysaccharide degradation</keyword>
<dbReference type="SUPFAM" id="SSF75005">
    <property type="entry name" value="Arabinanase/levansucrase/invertase"/>
    <property type="match status" value="1"/>
</dbReference>
<proteinExistence type="predicted"/>
<gene>
    <name evidence="1" type="ORF">BINDI_0107</name>
</gene>
<dbReference type="KEGG" id="bii:BINDI_0107"/>
<dbReference type="GO" id="GO:0016798">
    <property type="term" value="F:hydrolase activity, acting on glycosyl bonds"/>
    <property type="evidence" value="ECO:0007669"/>
    <property type="project" value="UniProtKB-KW"/>
</dbReference>
<keyword evidence="1" id="KW-0326">Glycosidase</keyword>
<dbReference type="Proteomes" id="UP000028569">
    <property type="component" value="Chromosome"/>
</dbReference>
<keyword evidence="1" id="KW-0858">Xylan degradation</keyword>
<organism evidence="1 2">
    <name type="scientific">Bifidobacterium [indicum] DSM 20214 = LMG 11587</name>
    <dbReference type="NCBI Taxonomy" id="1341694"/>
    <lineage>
        <taxon>Bacteria</taxon>
        <taxon>Bacillati</taxon>
        <taxon>Actinomycetota</taxon>
        <taxon>Actinomycetes</taxon>
        <taxon>Bifidobacteriales</taxon>
        <taxon>Bifidobacteriaceae</taxon>
        <taxon>Bifidobacterium</taxon>
    </lineage>
</organism>
<sequence length="348" mass="39494">MVTGNPDCRTEAYLFVHFTGDEEAATDEQLYFALSRDGIHWTDLRRRGDPILTWTQGERGVRDPFITWGPDGVFHILATDLSIYHRGGWSEQASVDGSTGLVIWESRDLIHWGEPRLVDVASAIPGAGMAWAPEASWDSLQQQWIVYWATRAASDPPDHPLANSLGEAVNMYYAVSKDLRTFSAPVKWIDRRADIIDTTMIQTEDGWWYRASKDDQISIERTRNPYAVSGEVIRTDDSEQWSYVGSLTDILGRGRYSSRYLEGPELFLYNERDAADPDRGPMPFGLMCDQFEEARGYLTFRSANLASTDSRDWQVLDGIDYGNLKKRHGAIMPITTAEYQALEAAFRR</sequence>
<dbReference type="PANTHER" id="PTHR43301">
    <property type="entry name" value="ARABINAN ENDO-1,5-ALPHA-L-ARABINOSIDASE"/>
    <property type="match status" value="1"/>
</dbReference>
<name>A0A087VSS5_9BIFI</name>
<dbReference type="HOGENOM" id="CLU_010779_0_0_11"/>
<protein>
    <submittedName>
        <fullName evidence="1">Endo-1,4-beta-xylanase</fullName>
    </submittedName>
</protein>
<reference evidence="1 2" key="1">
    <citation type="journal article" date="2014" name="Appl. Environ. Microbiol.">
        <title>Genomic encyclopedia of type strains of the genus Bifidobacterium.</title>
        <authorList>
            <person name="Milani C."/>
            <person name="Lugli G.A."/>
            <person name="Duranti S."/>
            <person name="Turroni F."/>
            <person name="Bottacini F."/>
            <person name="Mangifesta M."/>
            <person name="Sanchez B."/>
            <person name="Viappiani A."/>
            <person name="Mancabelli L."/>
            <person name="Taminiau B."/>
            <person name="Delcenserie V."/>
            <person name="Barrangou R."/>
            <person name="Margolles A."/>
            <person name="van Sinderen D."/>
            <person name="Ventura M."/>
        </authorList>
    </citation>
    <scope>NUCLEOTIDE SEQUENCE [LARGE SCALE GENOMIC DNA]</scope>
    <source>
        <strain evidence="1 2">LMG 11587</strain>
    </source>
</reference>
<dbReference type="EMBL" id="CP006018">
    <property type="protein sequence ID" value="AIC91393.1"/>
    <property type="molecule type" value="Genomic_DNA"/>
</dbReference>
<keyword evidence="1" id="KW-0119">Carbohydrate metabolism</keyword>
<dbReference type="InterPro" id="IPR050727">
    <property type="entry name" value="GH43_arabinanases"/>
</dbReference>
<dbReference type="CDD" id="cd08983">
    <property type="entry name" value="GH43_Bt3655-like"/>
    <property type="match status" value="1"/>
</dbReference>
<dbReference type="InterPro" id="IPR023296">
    <property type="entry name" value="Glyco_hydro_beta-prop_sf"/>
</dbReference>
<keyword evidence="1" id="KW-0378">Hydrolase</keyword>
<dbReference type="AlphaFoldDB" id="A0A087VSS5"/>
<evidence type="ECO:0000313" key="1">
    <source>
        <dbReference type="EMBL" id="AIC91393.1"/>
    </source>
</evidence>
<dbReference type="RefSeq" id="WP_033491741.1">
    <property type="nucleotide sequence ID" value="NZ_CP006018.1"/>
</dbReference>
<keyword evidence="2" id="KW-1185">Reference proteome</keyword>
<dbReference type="GO" id="GO:0045493">
    <property type="term" value="P:xylan catabolic process"/>
    <property type="evidence" value="ECO:0007669"/>
    <property type="project" value="UniProtKB-KW"/>
</dbReference>
<accession>A0A087VSS5</accession>
<dbReference type="Gene3D" id="2.115.10.20">
    <property type="entry name" value="Glycosyl hydrolase domain, family 43"/>
    <property type="match status" value="1"/>
</dbReference>